<name>A0A4C1V5G3_EUMVA</name>
<evidence type="ECO:0000256" key="1">
    <source>
        <dbReference type="SAM" id="MobiDB-lite"/>
    </source>
</evidence>
<gene>
    <name evidence="2" type="ORF">EVAR_23868_1</name>
</gene>
<comment type="caution">
    <text evidence="2">The sequence shown here is derived from an EMBL/GenBank/DDBJ whole genome shotgun (WGS) entry which is preliminary data.</text>
</comment>
<evidence type="ECO:0000313" key="3">
    <source>
        <dbReference type="Proteomes" id="UP000299102"/>
    </source>
</evidence>
<feature type="region of interest" description="Disordered" evidence="1">
    <location>
        <begin position="1"/>
        <end position="124"/>
    </location>
</feature>
<organism evidence="2 3">
    <name type="scientific">Eumeta variegata</name>
    <name type="common">Bagworm moth</name>
    <name type="synonym">Eumeta japonica</name>
    <dbReference type="NCBI Taxonomy" id="151549"/>
    <lineage>
        <taxon>Eukaryota</taxon>
        <taxon>Metazoa</taxon>
        <taxon>Ecdysozoa</taxon>
        <taxon>Arthropoda</taxon>
        <taxon>Hexapoda</taxon>
        <taxon>Insecta</taxon>
        <taxon>Pterygota</taxon>
        <taxon>Neoptera</taxon>
        <taxon>Endopterygota</taxon>
        <taxon>Lepidoptera</taxon>
        <taxon>Glossata</taxon>
        <taxon>Ditrysia</taxon>
        <taxon>Tineoidea</taxon>
        <taxon>Psychidae</taxon>
        <taxon>Oiketicinae</taxon>
        <taxon>Eumeta</taxon>
    </lineage>
</organism>
<dbReference type="EMBL" id="BGZK01000274">
    <property type="protein sequence ID" value="GBP33465.1"/>
    <property type="molecule type" value="Genomic_DNA"/>
</dbReference>
<evidence type="ECO:0000313" key="2">
    <source>
        <dbReference type="EMBL" id="GBP33465.1"/>
    </source>
</evidence>
<reference evidence="2 3" key="1">
    <citation type="journal article" date="2019" name="Commun. Biol.">
        <title>The bagworm genome reveals a unique fibroin gene that provides high tensile strength.</title>
        <authorList>
            <person name="Kono N."/>
            <person name="Nakamura H."/>
            <person name="Ohtoshi R."/>
            <person name="Tomita M."/>
            <person name="Numata K."/>
            <person name="Arakawa K."/>
        </authorList>
    </citation>
    <scope>NUCLEOTIDE SEQUENCE [LARGE SCALE GENOMIC DNA]</scope>
</reference>
<keyword evidence="3" id="KW-1185">Reference proteome</keyword>
<protein>
    <submittedName>
        <fullName evidence="2">Uncharacterized protein</fullName>
    </submittedName>
</protein>
<feature type="compositionally biased region" description="Polar residues" evidence="1">
    <location>
        <begin position="106"/>
        <end position="115"/>
    </location>
</feature>
<accession>A0A4C1V5G3</accession>
<feature type="compositionally biased region" description="Basic and acidic residues" evidence="1">
    <location>
        <begin position="14"/>
        <end position="24"/>
    </location>
</feature>
<dbReference type="Proteomes" id="UP000299102">
    <property type="component" value="Unassembled WGS sequence"/>
</dbReference>
<proteinExistence type="predicted"/>
<dbReference type="AlphaFoldDB" id="A0A4C1V5G3"/>
<sequence length="228" mass="24586">MRVGPPTAEGSRSGVRDKASDRRSFSGSSRFSIVEFLRSGRSSDPPLHHALLEPAVTVEEDDGESTDTSSGPPADSGPQVGPRKGAITIGSVGVVLPTRRRPDMRQQISPPSRTCDQGKVVDDPRTNDFKIRAASSSTVDSRQWPGPNERPLLLAITTPRITLIGYDTASAQNFCVAVEEALSSPPDPREFHGAFPVTMFICDFYGRHSYSTRPTQGVGGRRDAGDLH</sequence>